<evidence type="ECO:0000313" key="2">
    <source>
        <dbReference type="EMBL" id="XCG75723.1"/>
    </source>
</evidence>
<proteinExistence type="predicted"/>
<sequence length="135" mass="15252">MRNPLKHSRVRFGFLLGVISMGLTACTSDESMTASTKQITRPPVDDSETSSVRVTTSWLKHPFNQTGCLEHARAALAKARYFVEAGDRTVYGLREGMTFSIRCDYEGVAFFAVAYRHRPSTQTQDRILNEITRLF</sequence>
<protein>
    <recommendedName>
        <fullName evidence="3">DUF3558 domain-containing protein</fullName>
    </recommendedName>
</protein>
<dbReference type="AlphaFoldDB" id="A0AAU8E912"/>
<name>A0AAU8E912_9PSED</name>
<dbReference type="PROSITE" id="PS51257">
    <property type="entry name" value="PROKAR_LIPOPROTEIN"/>
    <property type="match status" value="1"/>
</dbReference>
<evidence type="ECO:0008006" key="3">
    <source>
        <dbReference type="Google" id="ProtNLM"/>
    </source>
</evidence>
<accession>A0AAU8E912</accession>
<feature type="signal peptide" evidence="1">
    <location>
        <begin position="1"/>
        <end position="25"/>
    </location>
</feature>
<dbReference type="EMBL" id="CP159258">
    <property type="protein sequence ID" value="XCG75723.1"/>
    <property type="molecule type" value="Genomic_DNA"/>
</dbReference>
<reference evidence="2" key="1">
    <citation type="submission" date="2024-06" db="EMBL/GenBank/DDBJ databases">
        <title>The Caenorhabditis elegans bacterial microbiome influences microsporidia infection through nutrient limitation and inhibiting parasite invasion.</title>
        <authorList>
            <person name="Tamim El Jarkass H."/>
            <person name="Castelblanco S."/>
            <person name="Kaur M."/>
            <person name="Wan Y.C."/>
            <person name="Ellis A.E."/>
            <person name="Sheldon R.D."/>
            <person name="Lien E.C."/>
            <person name="Burton N.O."/>
            <person name="Wright G.D."/>
            <person name="Reinke A.W."/>
        </authorList>
    </citation>
    <scope>NUCLEOTIDE SEQUENCE</scope>
    <source>
        <strain evidence="2">MYb327</strain>
    </source>
</reference>
<keyword evidence="1" id="KW-0732">Signal</keyword>
<organism evidence="2">
    <name type="scientific">Pseudomonas sp. MYb327</name>
    <dbReference type="NCBI Taxonomy" id="2745230"/>
    <lineage>
        <taxon>Bacteria</taxon>
        <taxon>Pseudomonadati</taxon>
        <taxon>Pseudomonadota</taxon>
        <taxon>Gammaproteobacteria</taxon>
        <taxon>Pseudomonadales</taxon>
        <taxon>Pseudomonadaceae</taxon>
        <taxon>Pseudomonas</taxon>
    </lineage>
</organism>
<evidence type="ECO:0000256" key="1">
    <source>
        <dbReference type="SAM" id="SignalP"/>
    </source>
</evidence>
<gene>
    <name evidence="2" type="ORF">ABVN21_06475</name>
</gene>
<dbReference type="RefSeq" id="WP_339556833.1">
    <property type="nucleotide sequence ID" value="NZ_CP159258.1"/>
</dbReference>
<feature type="chain" id="PRO_5044020578" description="DUF3558 domain-containing protein" evidence="1">
    <location>
        <begin position="26"/>
        <end position="135"/>
    </location>
</feature>